<dbReference type="RefSeq" id="WP_117177454.1">
    <property type="nucleotide sequence ID" value="NZ_QFZK01000006.1"/>
</dbReference>
<dbReference type="InterPro" id="IPR010131">
    <property type="entry name" value="MdtP/NodT-like"/>
</dbReference>
<feature type="signal peptide" evidence="2">
    <location>
        <begin position="1"/>
        <end position="19"/>
    </location>
</feature>
<dbReference type="InterPro" id="IPR003423">
    <property type="entry name" value="OMP_efflux"/>
</dbReference>
<dbReference type="Gene3D" id="1.20.1600.10">
    <property type="entry name" value="Outer membrane efflux proteins (OEP)"/>
    <property type="match status" value="1"/>
</dbReference>
<feature type="chain" id="PRO_5017653759" evidence="2">
    <location>
        <begin position="20"/>
        <end position="420"/>
    </location>
</feature>
<protein>
    <submittedName>
        <fullName evidence="3">Transporter</fullName>
    </submittedName>
</protein>
<dbReference type="AlphaFoldDB" id="A0A3E1RBI7"/>
<gene>
    <name evidence="3" type="ORF">DIC66_11970</name>
</gene>
<dbReference type="OrthoDB" id="9791261at2"/>
<dbReference type="Proteomes" id="UP000260665">
    <property type="component" value="Unassembled WGS sequence"/>
</dbReference>
<reference evidence="3 4" key="1">
    <citation type="submission" date="2018-05" db="EMBL/GenBank/DDBJ databases">
        <title>Rhodoferax soyangensis sp.nov., isolated from an oligotrophic freshwater lake.</title>
        <authorList>
            <person name="Park M."/>
        </authorList>
    </citation>
    <scope>NUCLEOTIDE SEQUENCE [LARGE SCALE GENOMIC DNA]</scope>
    <source>
        <strain evidence="3 4">IMCC26218</strain>
    </source>
</reference>
<evidence type="ECO:0000256" key="1">
    <source>
        <dbReference type="ARBA" id="ARBA00007613"/>
    </source>
</evidence>
<evidence type="ECO:0000313" key="3">
    <source>
        <dbReference type="EMBL" id="RFO96725.1"/>
    </source>
</evidence>
<comment type="similarity">
    <text evidence="1">Belongs to the outer membrane factor (OMF) (TC 1.B.17) family.</text>
</comment>
<dbReference type="PANTHER" id="PTHR30203">
    <property type="entry name" value="OUTER MEMBRANE CATION EFFLUX PROTEIN"/>
    <property type="match status" value="1"/>
</dbReference>
<dbReference type="Pfam" id="PF02321">
    <property type="entry name" value="OEP"/>
    <property type="match status" value="2"/>
</dbReference>
<dbReference type="SUPFAM" id="SSF56954">
    <property type="entry name" value="Outer membrane efflux proteins (OEP)"/>
    <property type="match status" value="1"/>
</dbReference>
<name>A0A3E1RBI7_9BURK</name>
<evidence type="ECO:0000256" key="2">
    <source>
        <dbReference type="SAM" id="SignalP"/>
    </source>
</evidence>
<proteinExistence type="inferred from homology"/>
<organism evidence="3 4">
    <name type="scientific">Rhodoferax lacus</name>
    <dbReference type="NCBI Taxonomy" id="2184758"/>
    <lineage>
        <taxon>Bacteria</taxon>
        <taxon>Pseudomonadati</taxon>
        <taxon>Pseudomonadota</taxon>
        <taxon>Betaproteobacteria</taxon>
        <taxon>Burkholderiales</taxon>
        <taxon>Comamonadaceae</taxon>
        <taxon>Rhodoferax</taxon>
    </lineage>
</organism>
<accession>A0A3E1RBI7</accession>
<sequence length="420" mass="45889">MKALALGLAIALGTGAALAQEAAELPGASVESLLAVARANNPEVAGMRFEATAAQERIAQAEALPDPRFKLELLDITRMGEQNPTLWPSDVGSTRYTFSQELPWFGTQSLKREQAAYTAQGAQTQVQSVWADVAARIKLAYAQLYFLQRNAALNQEVLDLMQRLEQIARARYAGGLAPQQDTIRAQAEQSAMQGELIAVQTDVHHTRARINALLARPIHAELAAPQSLRPLPAADQLDFDALVQRALAHNQQLAADEARVQAADKGQALAQKGRYPSFTLGVAPTQFQNDFKAWDLMLEMNIPLQQGTRRAQEREALAMLEAARARRDATANQLQADLSENLDALQSAQQTEKLMRHKLLPQAELSLQSALSGYEAGKQDFAGVLDAQRQIRQAKASLIKAQAEGQARLAQLERLLGEEP</sequence>
<comment type="caution">
    <text evidence="3">The sequence shown here is derived from an EMBL/GenBank/DDBJ whole genome shotgun (WGS) entry which is preliminary data.</text>
</comment>
<dbReference type="EMBL" id="QFZK01000006">
    <property type="protein sequence ID" value="RFO96725.1"/>
    <property type="molecule type" value="Genomic_DNA"/>
</dbReference>
<dbReference type="GO" id="GO:0015562">
    <property type="term" value="F:efflux transmembrane transporter activity"/>
    <property type="evidence" value="ECO:0007669"/>
    <property type="project" value="InterPro"/>
</dbReference>
<evidence type="ECO:0000313" key="4">
    <source>
        <dbReference type="Proteomes" id="UP000260665"/>
    </source>
</evidence>
<keyword evidence="4" id="KW-1185">Reference proteome</keyword>
<keyword evidence="2" id="KW-0732">Signal</keyword>
<dbReference type="PANTHER" id="PTHR30203:SF24">
    <property type="entry name" value="BLR4935 PROTEIN"/>
    <property type="match status" value="1"/>
</dbReference>